<accession>A0A8R1YX52</accession>
<proteinExistence type="predicted"/>
<feature type="compositionally biased region" description="Basic and acidic residues" evidence="1">
    <location>
        <begin position="277"/>
        <end position="290"/>
    </location>
</feature>
<feature type="compositionally biased region" description="Low complexity" evidence="1">
    <location>
        <begin position="656"/>
        <end position="678"/>
    </location>
</feature>
<feature type="region of interest" description="Disordered" evidence="1">
    <location>
        <begin position="1"/>
        <end position="30"/>
    </location>
</feature>
<feature type="compositionally biased region" description="Low complexity" evidence="1">
    <location>
        <begin position="168"/>
        <end position="180"/>
    </location>
</feature>
<feature type="compositionally biased region" description="Low complexity" evidence="1">
    <location>
        <begin position="351"/>
        <end position="360"/>
    </location>
</feature>
<reference evidence="2" key="2">
    <citation type="submission" date="2022-06" db="UniProtKB">
        <authorList>
            <consortium name="EnsemblMetazoa"/>
        </authorList>
    </citation>
    <scope>IDENTIFICATION</scope>
    <source>
        <strain evidence="2">PS312</strain>
    </source>
</reference>
<dbReference type="AlphaFoldDB" id="A0A2A6CZR4"/>
<accession>A0A2A6CZR4</accession>
<feature type="compositionally biased region" description="Polar residues" evidence="1">
    <location>
        <begin position="428"/>
        <end position="440"/>
    </location>
</feature>
<sequence>MESGKKSGRKSGKRSKKSRKSRKSKKVEVQLAERDRIENEVHSLLPDNRKVVRSEAKKLFEEDESDLITDRTPETPYNSDKELDEEAVMKSNELNHNDLLAALNMVESNTNIESNKEAKKSQSSYEPIDNATLQTAIPLIPFPPPNNGPQLSQKFSLGAVVAPPHGMSVQPSDSKSSLSSKTGDARSHTYSSSLGGSLNSTTSASSSSTTSLNSKTGSIYPPSQNGSISSVSDISIASTVLYRTPPLIQYPIQTGISVSNISLNSETGSNTFGILPTDDRKDTRTDRSENKSVTGIPSPAPSTTSLVSQTFSPMSSCPSTGSSSLVSQTMSPLKESTMKEDKKIISPPIPIIKMPHSIPSTTRSQTGSPIRSVNPKMPLDGNTSSTRSPIQFTPSPDTRQDIDPSSQTPVREKPQDFSRRSQRGQPIKSDSSLYQPSGIYNSKGEFFPQDQTLDDIPDIPSEKSERSPPMVTAKESMSSTSLSITSLPNRIYGDTDDEIGAKSDKQFVGSMTLKKNKKNEAGFEFEAKEPKEMKSKPRTPRKLKITNIFGGADRKYIPPVRRKKTDRSKQPTVSYHLPALPDDSRAQLTTVVNSSKTSQVTDATRALRTIVTDRDDLIMAESLPLSVTKKSDRSIPSSSFDPTPISFLRTENSLLPSIPQSPSLTPSITHSPTPTTSPAAKSPVSIKKDKKIERILLSPVANSPIQSKKKSKKRGGKKESMGRKNRKTEQKNTPQERVIYTHKPISPTIGTPKRKWQDVHKKKKEREDKSKKEREITKKSDKKSKERVEKNGSEKTNGPFYQQLVYSSYVTNGLNVSCYNYVEREEERKKSPAIT</sequence>
<feature type="compositionally biased region" description="Polar residues" evidence="1">
    <location>
        <begin position="361"/>
        <end position="371"/>
    </location>
</feature>
<feature type="compositionally biased region" description="Basic residues" evidence="1">
    <location>
        <begin position="707"/>
        <end position="716"/>
    </location>
</feature>
<reference evidence="3" key="1">
    <citation type="journal article" date="2008" name="Nat. Genet.">
        <title>The Pristionchus pacificus genome provides a unique perspective on nematode lifestyle and parasitism.</title>
        <authorList>
            <person name="Dieterich C."/>
            <person name="Clifton S.W."/>
            <person name="Schuster L.N."/>
            <person name="Chinwalla A."/>
            <person name="Delehaunty K."/>
            <person name="Dinkelacker I."/>
            <person name="Fulton L."/>
            <person name="Fulton R."/>
            <person name="Godfrey J."/>
            <person name="Minx P."/>
            <person name="Mitreva M."/>
            <person name="Roeseler W."/>
            <person name="Tian H."/>
            <person name="Witte H."/>
            <person name="Yang S.P."/>
            <person name="Wilson R.K."/>
            <person name="Sommer R.J."/>
        </authorList>
    </citation>
    <scope>NUCLEOTIDE SEQUENCE [LARGE SCALE GENOMIC DNA]</scope>
    <source>
        <strain evidence="3">PS312</strain>
    </source>
</reference>
<keyword evidence="3" id="KW-1185">Reference proteome</keyword>
<gene>
    <name evidence="2" type="primary">WBGene00276865</name>
</gene>
<evidence type="ECO:0000256" key="1">
    <source>
        <dbReference type="SAM" id="MobiDB-lite"/>
    </source>
</evidence>
<feature type="compositionally biased region" description="Polar residues" evidence="1">
    <location>
        <begin position="381"/>
        <end position="409"/>
    </location>
</feature>
<feature type="compositionally biased region" description="Polar residues" evidence="1">
    <location>
        <begin position="291"/>
        <end position="311"/>
    </location>
</feature>
<evidence type="ECO:0000313" key="3">
    <source>
        <dbReference type="Proteomes" id="UP000005239"/>
    </source>
</evidence>
<feature type="compositionally biased region" description="Low complexity" evidence="1">
    <location>
        <begin position="191"/>
        <end position="227"/>
    </location>
</feature>
<feature type="region of interest" description="Disordered" evidence="1">
    <location>
        <begin position="162"/>
        <end position="227"/>
    </location>
</feature>
<name>A0A2A6CZR4_PRIPA</name>
<dbReference type="EnsemblMetazoa" id="PPA38496.1">
    <property type="protein sequence ID" value="PPA38496.1"/>
    <property type="gene ID" value="WBGene00276865"/>
</dbReference>
<feature type="region of interest" description="Disordered" evidence="1">
    <location>
        <begin position="267"/>
        <end position="482"/>
    </location>
</feature>
<evidence type="ECO:0000313" key="2">
    <source>
        <dbReference type="EnsemblMetazoa" id="PPA38496.1"/>
    </source>
</evidence>
<feature type="compositionally biased region" description="Basic and acidic residues" evidence="1">
    <location>
        <begin position="717"/>
        <end position="730"/>
    </location>
</feature>
<protein>
    <submittedName>
        <fullName evidence="2">Uncharacterized protein</fullName>
    </submittedName>
</protein>
<feature type="compositionally biased region" description="Low complexity" evidence="1">
    <location>
        <begin position="312"/>
        <end position="327"/>
    </location>
</feature>
<feature type="compositionally biased region" description="Basic and acidic residues" evidence="1">
    <location>
        <begin position="755"/>
        <end position="793"/>
    </location>
</feature>
<dbReference type="Proteomes" id="UP000005239">
    <property type="component" value="Unassembled WGS sequence"/>
</dbReference>
<organism evidence="2 3">
    <name type="scientific">Pristionchus pacificus</name>
    <name type="common">Parasitic nematode worm</name>
    <dbReference type="NCBI Taxonomy" id="54126"/>
    <lineage>
        <taxon>Eukaryota</taxon>
        <taxon>Metazoa</taxon>
        <taxon>Ecdysozoa</taxon>
        <taxon>Nematoda</taxon>
        <taxon>Chromadorea</taxon>
        <taxon>Rhabditida</taxon>
        <taxon>Rhabditina</taxon>
        <taxon>Diplogasteromorpha</taxon>
        <taxon>Diplogasteroidea</taxon>
        <taxon>Neodiplogasteridae</taxon>
        <taxon>Pristionchus</taxon>
    </lineage>
</organism>
<feature type="compositionally biased region" description="Basic residues" evidence="1">
    <location>
        <begin position="1"/>
        <end position="25"/>
    </location>
</feature>
<feature type="compositionally biased region" description="Basic and acidic residues" evidence="1">
    <location>
        <begin position="410"/>
        <end position="419"/>
    </location>
</feature>
<feature type="region of interest" description="Disordered" evidence="1">
    <location>
        <begin position="656"/>
        <end position="799"/>
    </location>
</feature>